<evidence type="ECO:0000256" key="3">
    <source>
        <dbReference type="ARBA" id="ARBA00004141"/>
    </source>
</evidence>
<keyword evidence="12" id="KW-0115">cAMP biosynthesis</keyword>
<feature type="transmembrane region" description="Helical" evidence="18">
    <location>
        <begin position="279"/>
        <end position="300"/>
    </location>
</feature>
<dbReference type="InterPro" id="IPR001054">
    <property type="entry name" value="A/G_cyclase"/>
</dbReference>
<dbReference type="CDD" id="cd07302">
    <property type="entry name" value="CHD"/>
    <property type="match status" value="1"/>
</dbReference>
<feature type="non-terminal residue" evidence="20">
    <location>
        <position position="1"/>
    </location>
</feature>
<evidence type="ECO:0000256" key="7">
    <source>
        <dbReference type="ARBA" id="ARBA00022737"/>
    </source>
</evidence>
<dbReference type="Gene3D" id="3.30.70.1230">
    <property type="entry name" value="Nucleotide cyclase"/>
    <property type="match status" value="1"/>
</dbReference>
<dbReference type="PROSITE" id="PS50125">
    <property type="entry name" value="GUANYLATE_CYCLASE_2"/>
    <property type="match status" value="1"/>
</dbReference>
<dbReference type="PANTHER" id="PTHR45627:SF26">
    <property type="entry name" value="ADENYLATE CYCLASE TYPE 1"/>
    <property type="match status" value="1"/>
</dbReference>
<feature type="transmembrane region" description="Helical" evidence="18">
    <location>
        <begin position="165"/>
        <end position="186"/>
    </location>
</feature>
<evidence type="ECO:0000256" key="1">
    <source>
        <dbReference type="ARBA" id="ARBA00001593"/>
    </source>
</evidence>
<evidence type="ECO:0000256" key="5">
    <source>
        <dbReference type="ARBA" id="ARBA00022692"/>
    </source>
</evidence>
<evidence type="ECO:0000313" key="21">
    <source>
        <dbReference type="Proteomes" id="UP000288716"/>
    </source>
</evidence>
<reference evidence="20 21" key="1">
    <citation type="journal article" date="2018" name="Gigascience">
        <title>Genomes of trombidid mites reveal novel predicted allergens and laterally-transferred genes associated with secondary metabolism.</title>
        <authorList>
            <person name="Dong X."/>
            <person name="Chaisiri K."/>
            <person name="Xia D."/>
            <person name="Armstrong S.D."/>
            <person name="Fang Y."/>
            <person name="Donnelly M.J."/>
            <person name="Kadowaki T."/>
            <person name="McGarry J.W."/>
            <person name="Darby A.C."/>
            <person name="Makepeace B.L."/>
        </authorList>
    </citation>
    <scope>NUCLEOTIDE SEQUENCE [LARGE SCALE GENOMIC DNA]</scope>
    <source>
        <strain evidence="20">UoL-UT</strain>
    </source>
</reference>
<evidence type="ECO:0000256" key="8">
    <source>
        <dbReference type="ARBA" id="ARBA00022741"/>
    </source>
</evidence>
<keyword evidence="14" id="KW-0325">Glycoprotein</keyword>
<dbReference type="InterPro" id="IPR018297">
    <property type="entry name" value="A/G_cyclase_CS"/>
</dbReference>
<evidence type="ECO:0000256" key="13">
    <source>
        <dbReference type="ARBA" id="ARBA00023136"/>
    </source>
</evidence>
<protein>
    <recommendedName>
        <fullName evidence="4">adenylate cyclase</fullName>
        <ecNumber evidence="4">4.6.1.1</ecNumber>
    </recommendedName>
</protein>
<dbReference type="SMART" id="SM00044">
    <property type="entry name" value="CYCc"/>
    <property type="match status" value="1"/>
</dbReference>
<feature type="transmembrane region" description="Helical" evidence="18">
    <location>
        <begin position="226"/>
        <end position="245"/>
    </location>
</feature>
<gene>
    <name evidence="20" type="ORF">B4U80_02748</name>
</gene>
<dbReference type="GO" id="GO:0006171">
    <property type="term" value="P:cAMP biosynthetic process"/>
    <property type="evidence" value="ECO:0007669"/>
    <property type="project" value="UniProtKB-KW"/>
</dbReference>
<dbReference type="GO" id="GO:0005886">
    <property type="term" value="C:plasma membrane"/>
    <property type="evidence" value="ECO:0007669"/>
    <property type="project" value="InterPro"/>
</dbReference>
<evidence type="ECO:0000256" key="16">
    <source>
        <dbReference type="RuleBase" id="RU000405"/>
    </source>
</evidence>
<dbReference type="InterPro" id="IPR009398">
    <property type="entry name" value="Adcy_conserved_dom"/>
</dbReference>
<feature type="compositionally biased region" description="Pro residues" evidence="17">
    <location>
        <begin position="779"/>
        <end position="799"/>
    </location>
</feature>
<sequence>PFLFNTLQVRHLAGTARRKLSFKNVSSVVVQLLHSIKYSMDVPFSNMSVASAPVVALQETSVEKQISTNKKVCSSRLLWITFRFLLTFLQLFEKMKVTDKLRKPFKKRHSAMYHQATNRVNKYLAQAIDARSVDREKSTHVNIVTLCFKDKHKERQYHDEKDHGFCMSMACAMFVLLLLTGVQVTVLPRTLILVTLFCGAFLWLISLLSLVIAARLGCIRWDITRYFLMRLAMMIFTVVIIYAVAQVNVFSCLEETRCVNSTDSVAAKSFLKDHRICPLPQYIILSCVISFLPLVIFLRLPVLLKGALIIPMAAVFLLVIEFTHTPLFVCYDIRVRSVVPMHVISIVVIIHFLLVVLIHGRQVEWTARLDFLWNAQANEEKIDMHELQNSNKRILFNLLPAHVATHFLDNQFRNNMDLYHQSYSKVGVMFASIPNFHEFYVELDGNNQGVECLRLLNEIIADFDEILNSERFRIIDKIKTVGSTYMAAVGLYPDSRMPENDDSLAAECMSLLIDYVFEIKEKLRDINENSYNNFMLRVGLNIGPVVAGVIGARKPQYDIWGNTVNVASRMDSTSPPNHIQVTEEVYQLLKNYPYVFQCRGTVKVKGKGEMTTYFLVDRKKGFRDLVNKLPHSATPSNHTPVPGGVPTALAAVVNSVMHNQRNEANNDSSTPKFRKGNQNRLGDSFQQQAMRYLLQNTNTRNAKDTPSKDLPSYTPPKPVITDNRPPKPSMNLFNRPLPNLPPTIEESPKVESVAETCSSPSTKCRGDAWEKLFELETSVPPPPIDSIPPPSVPPPPPPTHFLKASLIFSGSPKVNNSDRLTTNSLQGEAPPYLPPKLSTDARLHGHCDEPLEENETSEAAGRPSSVDESSVCPPHTDGEVGLTATDKDSPSPAFNVRLSDDSSNLQWVYPSQVNEEKRFGSLGSKSSFKKPDLKHKKQKTDSSSQTDPSLNDGSSSLSNSAKRRNRRAAAHYKDEDQITVPLLGHRMHGNCSGDINVISDSDEDSDDHSARRASQRSSKQGPGVTRTPSFGSAFSCSSSRKGSLPDYYKSSSGNGMKIPKRLPSFENVAKHSVSLDIDDNSPHSPKVRTKGSLPFIPLEDLKKMNEALNVLTAKTKNCANNSFTCSKLDEEEEKDRFKDNVAFKLDPSKMSLVLSPEKDNSDRRQHLEMSAISSKNKPKSEVIAAAATTELIDLESSPKVRRPMVYRFPLEDVKIRSSRHNVDNPKAVECKRNLQSGKESEYDNIDRDVAFRRNVKIQKERAGLNESDESDVAESEDDGHALLIESGAEADNTAALETLSVMNEAGLTDAEGALSDVNSLLNDPGNEGDMDDTSMSSRASSRLFDSELFNMDPSNFGYDSEYEPYAGAAAIAFNSRSSLISDDEILQTEPASDFEVEYFTPDANHARLATNNHVHNRLENIRSLSNNITRNFGQPHKRIQSETEDSETGY</sequence>
<dbReference type="EMBL" id="NCKV01003369">
    <property type="protein sequence ID" value="RWS25804.1"/>
    <property type="molecule type" value="Genomic_DNA"/>
</dbReference>
<evidence type="ECO:0000256" key="9">
    <source>
        <dbReference type="ARBA" id="ARBA00022840"/>
    </source>
</evidence>
<feature type="region of interest" description="Disordered" evidence="17">
    <location>
        <begin position="993"/>
        <end position="1055"/>
    </location>
</feature>
<dbReference type="Proteomes" id="UP000288716">
    <property type="component" value="Unassembled WGS sequence"/>
</dbReference>
<dbReference type="Pfam" id="PF00211">
    <property type="entry name" value="Guanylate_cyc"/>
    <property type="match status" value="1"/>
</dbReference>
<keyword evidence="13 18" id="KW-0472">Membrane</keyword>
<feature type="region of interest" description="Disordered" evidence="17">
    <location>
        <begin position="1427"/>
        <end position="1450"/>
    </location>
</feature>
<dbReference type="VEuPathDB" id="VectorBase:LDEU006236"/>
<evidence type="ECO:0000256" key="10">
    <source>
        <dbReference type="ARBA" id="ARBA00022842"/>
    </source>
</evidence>
<feature type="compositionally biased region" description="Polar residues" evidence="17">
    <location>
        <begin position="813"/>
        <end position="826"/>
    </location>
</feature>
<keyword evidence="9" id="KW-0067">ATP-binding</keyword>
<keyword evidence="7" id="KW-0677">Repeat</keyword>
<dbReference type="FunFam" id="3.30.70.1230:FF:000001">
    <property type="entry name" value="Adenylate cyclase"/>
    <property type="match status" value="1"/>
</dbReference>
<feature type="region of interest" description="Disordered" evidence="17">
    <location>
        <begin position="915"/>
        <end position="974"/>
    </location>
</feature>
<keyword evidence="8" id="KW-0547">Nucleotide-binding</keyword>
<feature type="region of interest" description="Disordered" evidence="17">
    <location>
        <begin position="777"/>
        <end position="801"/>
    </location>
</feature>
<evidence type="ECO:0000256" key="15">
    <source>
        <dbReference type="ARBA" id="ARBA00023239"/>
    </source>
</evidence>
<comment type="cofactor">
    <cofactor evidence="2">
        <name>Mg(2+)</name>
        <dbReference type="ChEBI" id="CHEBI:18420"/>
    </cofactor>
</comment>
<dbReference type="GO" id="GO:0004016">
    <property type="term" value="F:adenylate cyclase activity"/>
    <property type="evidence" value="ECO:0007669"/>
    <property type="project" value="UniProtKB-EC"/>
</dbReference>
<evidence type="ECO:0000256" key="2">
    <source>
        <dbReference type="ARBA" id="ARBA00001946"/>
    </source>
</evidence>
<comment type="subcellular location">
    <subcellularLocation>
        <location evidence="3">Membrane</location>
        <topology evidence="3">Multi-pass membrane protein</topology>
    </subcellularLocation>
</comment>
<dbReference type="PANTHER" id="PTHR45627">
    <property type="entry name" value="ADENYLATE CYCLASE TYPE 1"/>
    <property type="match status" value="1"/>
</dbReference>
<dbReference type="GO" id="GO:0035556">
    <property type="term" value="P:intracellular signal transduction"/>
    <property type="evidence" value="ECO:0007669"/>
    <property type="project" value="InterPro"/>
</dbReference>
<dbReference type="GO" id="GO:0007189">
    <property type="term" value="P:adenylate cyclase-activating G protein-coupled receptor signaling pathway"/>
    <property type="evidence" value="ECO:0007669"/>
    <property type="project" value="TreeGrafter"/>
</dbReference>
<keyword evidence="21" id="KW-1185">Reference proteome</keyword>
<dbReference type="Pfam" id="PF06327">
    <property type="entry name" value="Adcy_cons_dom"/>
    <property type="match status" value="1"/>
</dbReference>
<evidence type="ECO:0000256" key="14">
    <source>
        <dbReference type="ARBA" id="ARBA00023180"/>
    </source>
</evidence>
<evidence type="ECO:0000256" key="4">
    <source>
        <dbReference type="ARBA" id="ARBA00012201"/>
    </source>
</evidence>
<dbReference type="InterPro" id="IPR029787">
    <property type="entry name" value="Nucleotide_cyclase"/>
</dbReference>
<evidence type="ECO:0000256" key="12">
    <source>
        <dbReference type="ARBA" id="ARBA00022998"/>
    </source>
</evidence>
<accession>A0A443SE59</accession>
<dbReference type="STRING" id="299467.A0A443SE59"/>
<evidence type="ECO:0000313" key="20">
    <source>
        <dbReference type="EMBL" id="RWS25804.1"/>
    </source>
</evidence>
<feature type="transmembrane region" description="Helical" evidence="18">
    <location>
        <begin position="192"/>
        <end position="214"/>
    </location>
</feature>
<evidence type="ECO:0000259" key="19">
    <source>
        <dbReference type="PROSITE" id="PS50125"/>
    </source>
</evidence>
<feature type="region of interest" description="Disordered" evidence="17">
    <location>
        <begin position="813"/>
        <end position="898"/>
    </location>
</feature>
<keyword evidence="11 18" id="KW-1133">Transmembrane helix</keyword>
<proteinExistence type="inferred from homology"/>
<dbReference type="SUPFAM" id="SSF55073">
    <property type="entry name" value="Nucleotide cyclase"/>
    <property type="match status" value="1"/>
</dbReference>
<dbReference type="OrthoDB" id="6509143at2759"/>
<comment type="catalytic activity">
    <reaction evidence="1">
        <text>ATP = 3',5'-cyclic AMP + diphosphate</text>
        <dbReference type="Rhea" id="RHEA:15389"/>
        <dbReference type="ChEBI" id="CHEBI:30616"/>
        <dbReference type="ChEBI" id="CHEBI:33019"/>
        <dbReference type="ChEBI" id="CHEBI:58165"/>
        <dbReference type="EC" id="4.6.1.1"/>
    </reaction>
</comment>
<feature type="compositionally biased region" description="Low complexity" evidence="17">
    <location>
        <begin position="1029"/>
        <end position="1042"/>
    </location>
</feature>
<feature type="transmembrane region" description="Helical" evidence="18">
    <location>
        <begin position="339"/>
        <end position="358"/>
    </location>
</feature>
<dbReference type="GO" id="GO:0046872">
    <property type="term" value="F:metal ion binding"/>
    <property type="evidence" value="ECO:0007669"/>
    <property type="project" value="UniProtKB-KW"/>
</dbReference>
<feature type="compositionally biased region" description="Basic residues" evidence="17">
    <location>
        <begin position="961"/>
        <end position="970"/>
    </location>
</feature>
<feature type="region of interest" description="Disordered" evidence="17">
    <location>
        <begin position="696"/>
        <end position="728"/>
    </location>
</feature>
<evidence type="ECO:0000256" key="6">
    <source>
        <dbReference type="ARBA" id="ARBA00022723"/>
    </source>
</evidence>
<keyword evidence="5 18" id="KW-0812">Transmembrane</keyword>
<comment type="similarity">
    <text evidence="16">Belongs to the adenylyl cyclase class-4/guanylyl cyclase family.</text>
</comment>
<dbReference type="EC" id="4.6.1.1" evidence="4"/>
<comment type="caution">
    <text evidence="20">The sequence shown here is derived from an EMBL/GenBank/DDBJ whole genome shotgun (WGS) entry which is preliminary data.</text>
</comment>
<name>A0A443SE59_9ACAR</name>
<feature type="compositionally biased region" description="Basic and acidic residues" evidence="17">
    <location>
        <begin position="839"/>
        <end position="849"/>
    </location>
</feature>
<keyword evidence="15 16" id="KW-0456">Lyase</keyword>
<organism evidence="20 21">
    <name type="scientific">Leptotrombidium deliense</name>
    <dbReference type="NCBI Taxonomy" id="299467"/>
    <lineage>
        <taxon>Eukaryota</taxon>
        <taxon>Metazoa</taxon>
        <taxon>Ecdysozoa</taxon>
        <taxon>Arthropoda</taxon>
        <taxon>Chelicerata</taxon>
        <taxon>Arachnida</taxon>
        <taxon>Acari</taxon>
        <taxon>Acariformes</taxon>
        <taxon>Trombidiformes</taxon>
        <taxon>Prostigmata</taxon>
        <taxon>Anystina</taxon>
        <taxon>Parasitengona</taxon>
        <taxon>Trombiculoidea</taxon>
        <taxon>Trombiculidae</taxon>
        <taxon>Leptotrombidium</taxon>
    </lineage>
</organism>
<dbReference type="PROSITE" id="PS00452">
    <property type="entry name" value="GUANYLATE_CYCLASE_1"/>
    <property type="match status" value="1"/>
</dbReference>
<feature type="domain" description="Guanylate cyclase" evidence="19">
    <location>
        <begin position="427"/>
        <end position="571"/>
    </location>
</feature>
<evidence type="ECO:0000256" key="18">
    <source>
        <dbReference type="SAM" id="Phobius"/>
    </source>
</evidence>
<feature type="compositionally biased region" description="Low complexity" evidence="17">
    <location>
        <begin position="949"/>
        <end position="960"/>
    </location>
</feature>
<feature type="transmembrane region" description="Helical" evidence="18">
    <location>
        <begin position="307"/>
        <end position="327"/>
    </location>
</feature>
<dbReference type="GO" id="GO:0005524">
    <property type="term" value="F:ATP binding"/>
    <property type="evidence" value="ECO:0007669"/>
    <property type="project" value="UniProtKB-KW"/>
</dbReference>
<evidence type="ECO:0000256" key="11">
    <source>
        <dbReference type="ARBA" id="ARBA00022989"/>
    </source>
</evidence>
<keyword evidence="6" id="KW-0479">Metal-binding</keyword>
<keyword evidence="10" id="KW-0460">Magnesium</keyword>
<evidence type="ECO:0000256" key="17">
    <source>
        <dbReference type="SAM" id="MobiDB-lite"/>
    </source>
</evidence>